<evidence type="ECO:0000313" key="1">
    <source>
        <dbReference type="EMBL" id="KAJ1144030.1"/>
    </source>
</evidence>
<name>A0AAV7QVK6_PLEWA</name>
<dbReference type="AlphaFoldDB" id="A0AAV7QVK6"/>
<keyword evidence="2" id="KW-1185">Reference proteome</keyword>
<dbReference type="Proteomes" id="UP001066276">
    <property type="component" value="Chromosome 6"/>
</dbReference>
<reference evidence="1" key="1">
    <citation type="journal article" date="2022" name="bioRxiv">
        <title>Sequencing and chromosome-scale assembly of the giantPleurodeles waltlgenome.</title>
        <authorList>
            <person name="Brown T."/>
            <person name="Elewa A."/>
            <person name="Iarovenko S."/>
            <person name="Subramanian E."/>
            <person name="Araus A.J."/>
            <person name="Petzold A."/>
            <person name="Susuki M."/>
            <person name="Suzuki K.-i.T."/>
            <person name="Hayashi T."/>
            <person name="Toyoda A."/>
            <person name="Oliveira C."/>
            <person name="Osipova E."/>
            <person name="Leigh N.D."/>
            <person name="Simon A."/>
            <person name="Yun M.H."/>
        </authorList>
    </citation>
    <scope>NUCLEOTIDE SEQUENCE</scope>
    <source>
        <strain evidence="1">20211129_DDA</strain>
        <tissue evidence="1">Liver</tissue>
    </source>
</reference>
<protein>
    <submittedName>
        <fullName evidence="1">Uncharacterized protein</fullName>
    </submittedName>
</protein>
<evidence type="ECO:0000313" key="2">
    <source>
        <dbReference type="Proteomes" id="UP001066276"/>
    </source>
</evidence>
<sequence length="160" mass="17896">MGFDGRIDKWYLHAMNMLERINAVQRQELLYSSAVQSAGRRPGSMADGSRMTAPRVKPFRLPPQQCTAGTPVRFAVDPLVDRKTGKSCYLAGKRYQVAAGNSAHLIRRHPLIRTYLSNKKKTVLAVEESKTELDMKVELLLIMEGLEDLGANIHSRVISS</sequence>
<gene>
    <name evidence="1" type="ORF">NDU88_010332</name>
</gene>
<organism evidence="1 2">
    <name type="scientific">Pleurodeles waltl</name>
    <name type="common">Iberian ribbed newt</name>
    <dbReference type="NCBI Taxonomy" id="8319"/>
    <lineage>
        <taxon>Eukaryota</taxon>
        <taxon>Metazoa</taxon>
        <taxon>Chordata</taxon>
        <taxon>Craniata</taxon>
        <taxon>Vertebrata</taxon>
        <taxon>Euteleostomi</taxon>
        <taxon>Amphibia</taxon>
        <taxon>Batrachia</taxon>
        <taxon>Caudata</taxon>
        <taxon>Salamandroidea</taxon>
        <taxon>Salamandridae</taxon>
        <taxon>Pleurodelinae</taxon>
        <taxon>Pleurodeles</taxon>
    </lineage>
</organism>
<dbReference type="EMBL" id="JANPWB010000010">
    <property type="protein sequence ID" value="KAJ1144030.1"/>
    <property type="molecule type" value="Genomic_DNA"/>
</dbReference>
<proteinExistence type="predicted"/>
<comment type="caution">
    <text evidence="1">The sequence shown here is derived from an EMBL/GenBank/DDBJ whole genome shotgun (WGS) entry which is preliminary data.</text>
</comment>
<accession>A0AAV7QVK6</accession>